<dbReference type="PANTHER" id="PTHR34219:SF5">
    <property type="entry name" value="BLR4505 PROTEIN"/>
    <property type="match status" value="1"/>
</dbReference>
<feature type="transmembrane region" description="Helical" evidence="1">
    <location>
        <begin position="161"/>
        <end position="194"/>
    </location>
</feature>
<evidence type="ECO:0000313" key="3">
    <source>
        <dbReference type="Proteomes" id="UP000009134"/>
    </source>
</evidence>
<dbReference type="STRING" id="279238.Saro_1822"/>
<dbReference type="PANTHER" id="PTHR34219">
    <property type="entry name" value="IRON-REGULATED INNER MEMBRANE PROTEIN-RELATED"/>
    <property type="match status" value="1"/>
</dbReference>
<keyword evidence="1" id="KW-0812">Transmembrane</keyword>
<evidence type="ECO:0000256" key="1">
    <source>
        <dbReference type="SAM" id="Phobius"/>
    </source>
</evidence>
<proteinExistence type="predicted"/>
<feature type="transmembrane region" description="Helical" evidence="1">
    <location>
        <begin position="390"/>
        <end position="411"/>
    </location>
</feature>
<keyword evidence="1" id="KW-0472">Membrane</keyword>
<reference evidence="3" key="1">
    <citation type="submission" date="2006-01" db="EMBL/GenBank/DDBJ databases">
        <title>Complete sequence of Novosphingobium aromaticivorans DSM 12444.</title>
        <authorList>
            <consortium name="US DOE Joint Genome Institute"/>
            <person name="Copeland A."/>
            <person name="Lucas S."/>
            <person name="Lapidus A."/>
            <person name="Barry K."/>
            <person name="Detter J.C."/>
            <person name="Glavina T."/>
            <person name="Hammon N."/>
            <person name="Israni S."/>
            <person name="Pitluck S."/>
            <person name="Chain P."/>
            <person name="Malfatti S."/>
            <person name="Shin M."/>
            <person name="Vergez L."/>
            <person name="Schmutz J."/>
            <person name="Larimer F."/>
            <person name="Land M."/>
            <person name="Kyrpides N."/>
            <person name="Ivanova N."/>
            <person name="Fredrickson J."/>
            <person name="Balkwill D."/>
            <person name="Romine M.F."/>
            <person name="Richardson P."/>
        </authorList>
    </citation>
    <scope>NUCLEOTIDE SEQUENCE [LARGE SCALE GENOMIC DNA]</scope>
    <source>
        <strain evidence="3">ATCC 700278 / DSM 12444 / CCUG 56034 / CIP 105152 / NBRC 16084 / F199</strain>
    </source>
</reference>
<evidence type="ECO:0000313" key="2">
    <source>
        <dbReference type="EMBL" id="ABD26262.1"/>
    </source>
</evidence>
<sequence length="427" mass="47277">MATSAPRSFFLPRPLALPGRGFWVIAHRWAGLTLALFLGVAGLTGSLLPWIEELEAATAPQLHNSVWTGTPDPLRVREEVLARHPGAAVDFLPLTVEPGKSLRLHLHWLDPKTGLERERGPGVPDWNDLFLNPVSGEEQGRREWGNIGQGLKNLMPFLYRLHYSLALGAIGTLVFGVAALIWTVDCFVGFYLTLPPRAPRSARAPFLERWRPSWRVRWKSTPYKLNFDLHRAGGLWLWPLLLVFAWSSVSFNLPQVHVPIMQAVGAQDARLVLLESTLPAPRNAPRLGFREAVERGQELAEQEATKQGLAVLDEGESWIWHVPTSGLYAYGFTTGADISHHGGGTRVAFDSNTGVLKSVDWPSGVNGANTFTNWLTALHTAHVFGLPYRLFVSALGLMVTMLSITGVVIWLKKRSARAGRAIRQPKT</sequence>
<keyword evidence="1" id="KW-1133">Transmembrane helix</keyword>
<dbReference type="AlphaFoldDB" id="Q2G7B1"/>
<dbReference type="Proteomes" id="UP000009134">
    <property type="component" value="Chromosome"/>
</dbReference>
<protein>
    <submittedName>
        <fullName evidence="2">Conserved hypothetical membrane protein</fullName>
    </submittedName>
</protein>
<dbReference type="EMBL" id="CP000248">
    <property type="protein sequence ID" value="ABD26262.1"/>
    <property type="molecule type" value="Genomic_DNA"/>
</dbReference>
<feature type="transmembrane region" description="Helical" evidence="1">
    <location>
        <begin position="29"/>
        <end position="51"/>
    </location>
</feature>
<keyword evidence="3" id="KW-1185">Reference proteome</keyword>
<dbReference type="InterPro" id="IPR005625">
    <property type="entry name" value="PepSY-ass_TM"/>
</dbReference>
<accession>Q2G7B1</accession>
<dbReference type="KEGG" id="nar:Saro_1822"/>
<organism evidence="2 3">
    <name type="scientific">Novosphingobium aromaticivorans (strain ATCC 700278 / DSM 12444 / CCUG 56034 / CIP 105152 / NBRC 16084 / F199)</name>
    <dbReference type="NCBI Taxonomy" id="279238"/>
    <lineage>
        <taxon>Bacteria</taxon>
        <taxon>Pseudomonadati</taxon>
        <taxon>Pseudomonadota</taxon>
        <taxon>Alphaproteobacteria</taxon>
        <taxon>Sphingomonadales</taxon>
        <taxon>Sphingomonadaceae</taxon>
        <taxon>Novosphingobium</taxon>
    </lineage>
</organism>
<dbReference type="RefSeq" id="WP_011445472.1">
    <property type="nucleotide sequence ID" value="NC_007794.1"/>
</dbReference>
<dbReference type="Pfam" id="PF03929">
    <property type="entry name" value="PepSY_TM"/>
    <property type="match status" value="1"/>
</dbReference>
<gene>
    <name evidence="2" type="ordered locus">Saro_1822</name>
</gene>
<name>Q2G7B1_NOVAD</name>
<dbReference type="HOGENOM" id="CLU_031962_4_0_5"/>
<dbReference type="eggNOG" id="COG3182">
    <property type="taxonomic scope" value="Bacteria"/>
</dbReference>